<feature type="region of interest" description="Disordered" evidence="1">
    <location>
        <begin position="473"/>
        <end position="503"/>
    </location>
</feature>
<feature type="compositionally biased region" description="Low complexity" evidence="1">
    <location>
        <begin position="1392"/>
        <end position="1405"/>
    </location>
</feature>
<feature type="compositionally biased region" description="Basic and acidic residues" evidence="1">
    <location>
        <begin position="1085"/>
        <end position="1103"/>
    </location>
</feature>
<feature type="region of interest" description="Disordered" evidence="1">
    <location>
        <begin position="1"/>
        <end position="42"/>
    </location>
</feature>
<feature type="region of interest" description="Disordered" evidence="1">
    <location>
        <begin position="1512"/>
        <end position="1531"/>
    </location>
</feature>
<feature type="compositionally biased region" description="Basic and acidic residues" evidence="1">
    <location>
        <begin position="821"/>
        <end position="840"/>
    </location>
</feature>
<proteinExistence type="predicted"/>
<dbReference type="Proteomes" id="UP000243200">
    <property type="component" value="Chromosome 12"/>
</dbReference>
<evidence type="ECO:0000313" key="2">
    <source>
        <dbReference type="EMBL" id="SBT78146.1"/>
    </source>
</evidence>
<feature type="region of interest" description="Disordered" evidence="1">
    <location>
        <begin position="1351"/>
        <end position="1405"/>
    </location>
</feature>
<feature type="region of interest" description="Disordered" evidence="1">
    <location>
        <begin position="138"/>
        <end position="171"/>
    </location>
</feature>
<dbReference type="OrthoDB" id="372719at2759"/>
<feature type="compositionally biased region" description="Low complexity" evidence="1">
    <location>
        <begin position="490"/>
        <end position="503"/>
    </location>
</feature>
<evidence type="ECO:0000256" key="1">
    <source>
        <dbReference type="SAM" id="MobiDB-lite"/>
    </source>
</evidence>
<organism evidence="2 3">
    <name type="scientific">Plasmodium ovale</name>
    <name type="common">malaria parasite P. ovale</name>
    <dbReference type="NCBI Taxonomy" id="36330"/>
    <lineage>
        <taxon>Eukaryota</taxon>
        <taxon>Sar</taxon>
        <taxon>Alveolata</taxon>
        <taxon>Apicomplexa</taxon>
        <taxon>Aconoidasida</taxon>
        <taxon>Haemosporida</taxon>
        <taxon>Plasmodiidae</taxon>
        <taxon>Plasmodium</taxon>
        <taxon>Plasmodium (Plasmodium)</taxon>
    </lineage>
</organism>
<feature type="compositionally biased region" description="Basic and acidic residues" evidence="1">
    <location>
        <begin position="745"/>
        <end position="812"/>
    </location>
</feature>
<feature type="compositionally biased region" description="Basic and acidic residues" evidence="1">
    <location>
        <begin position="911"/>
        <end position="958"/>
    </location>
</feature>
<feature type="compositionally biased region" description="Basic and acidic residues" evidence="1">
    <location>
        <begin position="16"/>
        <end position="42"/>
    </location>
</feature>
<feature type="region of interest" description="Disordered" evidence="1">
    <location>
        <begin position="1453"/>
        <end position="1495"/>
    </location>
</feature>
<feature type="compositionally biased region" description="Basic and acidic residues" evidence="1">
    <location>
        <begin position="852"/>
        <end position="871"/>
    </location>
</feature>
<feature type="compositionally biased region" description="Basic and acidic residues" evidence="1">
    <location>
        <begin position="1279"/>
        <end position="1292"/>
    </location>
</feature>
<feature type="compositionally biased region" description="Acidic residues" evidence="1">
    <location>
        <begin position="872"/>
        <end position="886"/>
    </location>
</feature>
<sequence>MDLKDNMNTDHSVNPKSERQENVTTESETHNENIKSVDESEKKVSAEINLLEVVDDAVRGTNIREDLYSSKDNSAQGVNDVVDGINVRTDLSSSKNNSSHDINDVVDDINARADAFSSNKNNDNCNNSANELNSLNFSNINSTEKSPQNVLTSEGVNNMENENESKPIETEKKNENVSLNEINNMENASLNVTSKVVPSEKTNNTYVRNGSLFIEVKGLLEVINAEDFAKNVNMNNAYEGEKRENSLISKRSLSIPNKIAPKIVPNTASPKVDPSKVAPKVVPSKVVPKVLPNKVAPKVVPSKVVPKVLPNKVAPKVVPSKVVPKVLPNKVAPKVVPSKVVPKVLPNKVAPKVVPSKVVPKVLPNKVAPKVVPSKVVPKVLPNKVAPKVVPSKVVPKVLPNKVAPKVVPSKVVPKVLPNKVAPKVVPSKVVPKVLPNKVAPKVLPNKVAPKVLPNKVLPKVVPKVVPKVTPKVVPKETNEQSNENDESIQKSSGLSKSSSMQKGTSLLMKAPIKVPNVLNKTMLNKSEITGKTVDPTKGKGIFRSIPKEVSTPVEPTIKTKEMVKMNFVPSKEMNNEEKAKMLLLKAEKSSFKFSPKIIPLLIKEKSVKHKAPPKGNIKHTLHYLKKAAEIKSKEDELAKPKRDSVSGISDIKKSSLINHKSLEKSKNIQKITPLKIEPPKKAKGILDLKKNFIKKPIPKLVSELKPKEKEKKKKILKSVQDKKEELPKPTAENDDSTKLTYNVEVDKLKSEKGEEVDKEKEKKNIVEKNEEPQGDKEEFVGDDNGHVTEREKSIDEKNEPEDEKHEKKLYDLTENETEKEDEKMCEEQVEREKVKKVNDDSDDENVNFVPEKGKEEKTEGQGRSLHPENEAKEEETVGDIEILEAEVEKLWDNEKTIETEKEVEEMEEMEDRKDKKEQKGGKKWETKEEQMEDDKKKEPGVKKESSENIKELKKSKTEIKKGLDQKLNKKVPKKGDNVLSKDETSSSLVTIKQNTKPLMNAKQSIKTALTLKQSIKTALTLKQSIKTALTLKQSIKAPLNLKQSVKSPLNIKQIVKAEAPLKHKATMKGNATFLKLKTNVNGSLKEKNNLKSEKNNDLEKSSINKNVPQRKSTLFMKKVNGLKKTSLSKNSVKDIDVEKKKVGKKINGSGSDKNVKKYLPDDIYHKNNSKKISSASFKNAASVLRKKTLGKSKSENMNEIMLNKSKTTLSSKSENIFTTSEQDKIIKKKELKEGTHFNKKTLHSKISKLSGKSNTSAFSKFSFLNDSDNQNKIASLEKNETASKGFHEMDKINGSLKKSKSLKKQKSKGDKKTNMSDDITNGEEKLMKKITKLTSSKKIKNIASQIKMDKKTKKTKLGTVQKGESANVIKHKDKKGLKKLKAANGSGNGSGSSNDSNNGSGNCNSTAGDGVNDFFGNELRKMKSLKDKWKNNYITPRIGMDKSNSINEKLQLSNSDSSNRVTPHSMTPRSITPPSVTASVSSKKLKKKKKKISSSLNVDDTLKKKVINVNARKNSPNEKGNMQQTERKSENRLDHPLIPVLRKENVHLSNEERRYQSVGNIGFLNLRESASFNFNKIKSTNPLRKLSFQVRLESPNELTTNGEPNLNVNNLYSKNPLTRKPSEIGQNSNWMFPKCCFANKKDSVYERKEPVVQNFSSLFNVNNKYIPFNTNPEMIRTSSNTVRLSNMYNSNLFADRMMNRSQPRGHPGRQMTGQLGRQVTGHIDRQMTGQIGRQITGQIGRQMTGQIGKQMTGKLSDFLDNKMNSSLYANKSFSNNDSLRLKRRPSCIATTNYCSCI</sequence>
<feature type="compositionally biased region" description="Polar residues" evidence="1">
    <location>
        <begin position="1453"/>
        <end position="1479"/>
    </location>
</feature>
<feature type="region of interest" description="Disordered" evidence="1">
    <location>
        <begin position="1279"/>
        <end position="1322"/>
    </location>
</feature>
<accession>A0A1C3KVD9</accession>
<feature type="region of interest" description="Disordered" evidence="1">
    <location>
        <begin position="1085"/>
        <end position="1113"/>
    </location>
</feature>
<gene>
    <name evidence="2" type="primary">PowCR01_120030600</name>
    <name evidence="2" type="ORF">POWCR01_120030600</name>
</gene>
<evidence type="ECO:0000313" key="3">
    <source>
        <dbReference type="Proteomes" id="UP000243200"/>
    </source>
</evidence>
<feature type="region of interest" description="Disordered" evidence="1">
    <location>
        <begin position="700"/>
        <end position="958"/>
    </location>
</feature>
<protein>
    <submittedName>
        <fullName evidence="2">Uncharacterized protein</fullName>
    </submittedName>
</protein>
<dbReference type="VEuPathDB" id="PlasmoDB:POWCR01_120030600"/>
<feature type="compositionally biased region" description="Basic residues" evidence="1">
    <location>
        <begin position="1298"/>
        <end position="1307"/>
    </location>
</feature>
<feature type="compositionally biased region" description="Polar residues" evidence="1">
    <location>
        <begin position="1512"/>
        <end position="1525"/>
    </location>
</feature>
<feature type="compositionally biased region" description="Polar residues" evidence="1">
    <location>
        <begin position="140"/>
        <end position="160"/>
    </location>
</feature>
<feature type="compositionally biased region" description="Basic residues" evidence="1">
    <location>
        <begin position="1484"/>
        <end position="1493"/>
    </location>
</feature>
<name>A0A1C3KVD9_PLAOA</name>
<dbReference type="VEuPathDB" id="PlasmoDB:PocGH01_12035100"/>
<dbReference type="EMBL" id="LT594516">
    <property type="protein sequence ID" value="SBT78146.1"/>
    <property type="molecule type" value="Genomic_DNA"/>
</dbReference>
<feature type="compositionally biased region" description="Polar residues" evidence="1">
    <location>
        <begin position="1104"/>
        <end position="1113"/>
    </location>
</feature>
<feature type="compositionally biased region" description="Basic and acidic residues" evidence="1">
    <location>
        <begin position="887"/>
        <end position="901"/>
    </location>
</feature>
<feature type="compositionally biased region" description="Basic residues" evidence="1">
    <location>
        <begin position="1370"/>
        <end position="1382"/>
    </location>
</feature>
<reference evidence="2 3" key="1">
    <citation type="submission" date="2016-06" db="EMBL/GenBank/DDBJ databases">
        <authorList>
            <consortium name="Pathogen Informatics"/>
        </authorList>
    </citation>
    <scope>NUCLEOTIDE SEQUENCE [LARGE SCALE GENOMIC DNA]</scope>
    <source>
        <strain evidence="2">PowCR01</strain>
    </source>
</reference>